<keyword evidence="3" id="KW-1185">Reference proteome</keyword>
<feature type="region of interest" description="Disordered" evidence="1">
    <location>
        <begin position="186"/>
        <end position="233"/>
    </location>
</feature>
<protein>
    <submittedName>
        <fullName evidence="2">Uncharacterized protein</fullName>
    </submittedName>
</protein>
<reference evidence="2 3" key="1">
    <citation type="submission" date="2023-02" db="EMBL/GenBank/DDBJ databases">
        <title>LHISI_Scaffold_Assembly.</title>
        <authorList>
            <person name="Stuart O.P."/>
            <person name="Cleave R."/>
            <person name="Magrath M.J.L."/>
            <person name="Mikheyev A.S."/>
        </authorList>
    </citation>
    <scope>NUCLEOTIDE SEQUENCE [LARGE SCALE GENOMIC DNA]</scope>
    <source>
        <strain evidence="2">Daus_M_001</strain>
        <tissue evidence="2">Leg muscle</tissue>
    </source>
</reference>
<evidence type="ECO:0000313" key="3">
    <source>
        <dbReference type="Proteomes" id="UP001159363"/>
    </source>
</evidence>
<accession>A0ABQ9IGY2</accession>
<feature type="compositionally biased region" description="Polar residues" evidence="1">
    <location>
        <begin position="186"/>
        <end position="196"/>
    </location>
</feature>
<dbReference type="EMBL" id="JARBHB010000001">
    <property type="protein sequence ID" value="KAJ8895940.1"/>
    <property type="molecule type" value="Genomic_DNA"/>
</dbReference>
<feature type="region of interest" description="Disordered" evidence="1">
    <location>
        <begin position="1"/>
        <end position="46"/>
    </location>
</feature>
<comment type="caution">
    <text evidence="2">The sequence shown here is derived from an EMBL/GenBank/DDBJ whole genome shotgun (WGS) entry which is preliminary data.</text>
</comment>
<gene>
    <name evidence="2" type="ORF">PR048_001281</name>
</gene>
<dbReference type="Proteomes" id="UP001159363">
    <property type="component" value="Chromosome 1"/>
</dbReference>
<proteinExistence type="predicted"/>
<name>A0ABQ9IGY2_9NEOP</name>
<sequence length="348" mass="37833">MEQHFDKGAGEMEDPRENPPTSGSVPRKKIPETPRQETNPVRLGGKRASVAKRLACSLPTKAIRVQSLEEPLWISDSENRAGRCRCSGVFLGDLPFSPPFRSNAAPRPPQSPSSALKTSLDDSVKPDIRLIGFRLIGCRLNDTLLYCERHSAREVDNVLYSGASHVGVVAQGCENCSCAEHTTVISGAGSRSSRPNASMRGGGARGERESPPTSRRERSLTMESPRCRTLGSRPRRAHFSIDVKRLDDAHVIVDRTYHVKCDTTSQPTKPHMSGATMGLGGTVNGDKRAEAVTCGGVGASEWPNMDGTLSTDAPLTVRAIHDVLQSKIGTLYINKRLRKNHTHCDSEC</sequence>
<evidence type="ECO:0000256" key="1">
    <source>
        <dbReference type="SAM" id="MobiDB-lite"/>
    </source>
</evidence>
<feature type="compositionally biased region" description="Basic and acidic residues" evidence="1">
    <location>
        <begin position="205"/>
        <end position="220"/>
    </location>
</feature>
<evidence type="ECO:0000313" key="2">
    <source>
        <dbReference type="EMBL" id="KAJ8895940.1"/>
    </source>
</evidence>
<organism evidence="2 3">
    <name type="scientific">Dryococelus australis</name>
    <dbReference type="NCBI Taxonomy" id="614101"/>
    <lineage>
        <taxon>Eukaryota</taxon>
        <taxon>Metazoa</taxon>
        <taxon>Ecdysozoa</taxon>
        <taxon>Arthropoda</taxon>
        <taxon>Hexapoda</taxon>
        <taxon>Insecta</taxon>
        <taxon>Pterygota</taxon>
        <taxon>Neoptera</taxon>
        <taxon>Polyneoptera</taxon>
        <taxon>Phasmatodea</taxon>
        <taxon>Verophasmatodea</taxon>
        <taxon>Anareolatae</taxon>
        <taxon>Phasmatidae</taxon>
        <taxon>Eurycanthinae</taxon>
        <taxon>Dryococelus</taxon>
    </lineage>
</organism>
<feature type="compositionally biased region" description="Basic and acidic residues" evidence="1">
    <location>
        <begin position="1"/>
        <end position="17"/>
    </location>
</feature>
<feature type="region of interest" description="Disordered" evidence="1">
    <location>
        <begin position="100"/>
        <end position="120"/>
    </location>
</feature>